<keyword evidence="1" id="KW-1133">Transmembrane helix</keyword>
<accession>A0A0A9ET78</accession>
<reference evidence="2" key="2">
    <citation type="journal article" date="2015" name="Data Brief">
        <title>Shoot transcriptome of the giant reed, Arundo donax.</title>
        <authorList>
            <person name="Barrero R.A."/>
            <person name="Guerrero F.D."/>
            <person name="Moolhuijzen P."/>
            <person name="Goolsby J.A."/>
            <person name="Tidwell J."/>
            <person name="Bellgard S.E."/>
            <person name="Bellgard M.I."/>
        </authorList>
    </citation>
    <scope>NUCLEOTIDE SEQUENCE</scope>
    <source>
        <tissue evidence="2">Shoot tissue taken approximately 20 cm above the soil surface</tissue>
    </source>
</reference>
<keyword evidence="1" id="KW-0812">Transmembrane</keyword>
<dbReference type="EMBL" id="GBRH01198673">
    <property type="protein sequence ID" value="JAD99222.1"/>
    <property type="molecule type" value="Transcribed_RNA"/>
</dbReference>
<proteinExistence type="predicted"/>
<feature type="transmembrane region" description="Helical" evidence="1">
    <location>
        <begin position="88"/>
        <end position="110"/>
    </location>
</feature>
<sequence length="117" mass="12219">MTASCSACLALSRPATSFQLTLGFSVMIAELSPALSLDCSESSPPPPASPSLPLVLGRVATAASPPLAPGPAPPSSRTARISSARRRYSVNLAVMASLILGFFSYLRWVLKYSSAFM</sequence>
<evidence type="ECO:0000313" key="2">
    <source>
        <dbReference type="EMBL" id="JAD99222.1"/>
    </source>
</evidence>
<protein>
    <submittedName>
        <fullName evidence="2">Vacuolar sorting protein 4b</fullName>
    </submittedName>
</protein>
<keyword evidence="1" id="KW-0472">Membrane</keyword>
<reference evidence="2" key="1">
    <citation type="submission" date="2014-09" db="EMBL/GenBank/DDBJ databases">
        <authorList>
            <person name="Magalhaes I.L.F."/>
            <person name="Oliveira U."/>
            <person name="Santos F.R."/>
            <person name="Vidigal T.H.D.A."/>
            <person name="Brescovit A.D."/>
            <person name="Santos A.J."/>
        </authorList>
    </citation>
    <scope>NUCLEOTIDE SEQUENCE</scope>
    <source>
        <tissue evidence="2">Shoot tissue taken approximately 20 cm above the soil surface</tissue>
    </source>
</reference>
<organism evidence="2">
    <name type="scientific">Arundo donax</name>
    <name type="common">Giant reed</name>
    <name type="synonym">Donax arundinaceus</name>
    <dbReference type="NCBI Taxonomy" id="35708"/>
    <lineage>
        <taxon>Eukaryota</taxon>
        <taxon>Viridiplantae</taxon>
        <taxon>Streptophyta</taxon>
        <taxon>Embryophyta</taxon>
        <taxon>Tracheophyta</taxon>
        <taxon>Spermatophyta</taxon>
        <taxon>Magnoliopsida</taxon>
        <taxon>Liliopsida</taxon>
        <taxon>Poales</taxon>
        <taxon>Poaceae</taxon>
        <taxon>PACMAD clade</taxon>
        <taxon>Arundinoideae</taxon>
        <taxon>Arundineae</taxon>
        <taxon>Arundo</taxon>
    </lineage>
</organism>
<evidence type="ECO:0000256" key="1">
    <source>
        <dbReference type="SAM" id="Phobius"/>
    </source>
</evidence>
<dbReference type="AlphaFoldDB" id="A0A0A9ET78"/>
<name>A0A0A9ET78_ARUDO</name>